<evidence type="ECO:0000259" key="2">
    <source>
        <dbReference type="Pfam" id="PF00884"/>
    </source>
</evidence>
<protein>
    <recommendedName>
        <fullName evidence="2">Sulfatase N-terminal domain-containing protein</fullName>
    </recommendedName>
</protein>
<keyword evidence="1" id="KW-0812">Transmembrane</keyword>
<feature type="domain" description="Sulfatase N-terminal" evidence="2">
    <location>
        <begin position="205"/>
        <end position="511"/>
    </location>
</feature>
<dbReference type="Pfam" id="PF00884">
    <property type="entry name" value="Sulfatase"/>
    <property type="match status" value="1"/>
</dbReference>
<comment type="caution">
    <text evidence="3">The sequence shown here is derived from an EMBL/GenBank/DDBJ whole genome shotgun (WGS) entry which is preliminary data.</text>
</comment>
<gene>
    <name evidence="3" type="ORF">CEE37_03340</name>
</gene>
<dbReference type="InterPro" id="IPR017850">
    <property type="entry name" value="Alkaline_phosphatase_core_sf"/>
</dbReference>
<dbReference type="InterPro" id="IPR000917">
    <property type="entry name" value="Sulfatase_N"/>
</dbReference>
<reference evidence="3 4" key="1">
    <citation type="submission" date="2017-06" db="EMBL/GenBank/DDBJ databases">
        <title>Novel microbial phyla capable of carbon fixation and sulfur reduction in deep-sea sediments.</title>
        <authorList>
            <person name="Huang J."/>
            <person name="Baker B."/>
            <person name="Wang Y."/>
        </authorList>
    </citation>
    <scope>NUCLEOTIDE SEQUENCE [LARGE SCALE GENOMIC DNA]</scope>
    <source>
        <strain evidence="3">B3_LCP</strain>
    </source>
</reference>
<sequence>MSNEKPLNQFTSLKASLQGGIIGGVAAGLFEVLLVSRWGGNPANLSALLFASIAYGLLGMIAGIGMWIFLQVVPLYRKTRDNFVQMGAIYLSGSLSAILFVIIHFLTFRDFHRELVRHTDPLGIATMIMLLAGALVLYQLVKIILTGLLGSFTTWLLKPKNTILIISLVIVAGIILNISLAKDAESTFSPFDDSGQSNLKQKPCAILIVLDTLRPDYVSCYGSVKASTPNLDKIAGNGIIYEQVYAQATHTKPSTATILTSRYPSEHRAIHKSESLPESVTTLAEVFNQSGYYCGGIVANINLAPVFNYQQGFHEYSYLPPDFFFGANEASARLVIYGVLRLMRLRFVKSVYPYNFYSNAERVYGYFDDFMNRHKGENFFLFLHFMDPHDPYFEHPYSGSGYARAQMENPPPELATSFMEYYRQDIEYLDEQIGLVIDRLKESNLYDNSIIVITSDHGEEFYEHGGWWHANTLHEEQVRVPMIIKYPGNEYAGSVVNFLTRSIDIPPTILKSCDVPVPAEMRGEDLFNVDPENSGIIDAFAECDHGGNSIRMLRVGPWKYIKTDPESRRKRPPEQLFNLDSDPFELNNLFDSEPEKATEMKFLLQAKYQQILASRESGSAVELDPATQERLRALGYTQ</sequence>
<feature type="transmembrane region" description="Helical" evidence="1">
    <location>
        <begin position="120"/>
        <end position="141"/>
    </location>
</feature>
<dbReference type="EMBL" id="NJBN01000002">
    <property type="protein sequence ID" value="TKJ41613.1"/>
    <property type="molecule type" value="Genomic_DNA"/>
</dbReference>
<keyword evidence="1" id="KW-1133">Transmembrane helix</keyword>
<dbReference type="SUPFAM" id="SSF53649">
    <property type="entry name" value="Alkaline phosphatase-like"/>
    <property type="match status" value="1"/>
</dbReference>
<dbReference type="AlphaFoldDB" id="A0A532V325"/>
<dbReference type="InterPro" id="IPR052701">
    <property type="entry name" value="GAG_Ulvan_Degrading_Sulfatases"/>
</dbReference>
<feature type="transmembrane region" description="Helical" evidence="1">
    <location>
        <begin position="161"/>
        <end position="180"/>
    </location>
</feature>
<dbReference type="PANTHER" id="PTHR43751">
    <property type="entry name" value="SULFATASE"/>
    <property type="match status" value="1"/>
</dbReference>
<feature type="transmembrane region" description="Helical" evidence="1">
    <location>
        <begin position="47"/>
        <end position="69"/>
    </location>
</feature>
<dbReference type="PANTHER" id="PTHR43751:SF3">
    <property type="entry name" value="SULFATASE N-TERMINAL DOMAIN-CONTAINING PROTEIN"/>
    <property type="match status" value="1"/>
</dbReference>
<proteinExistence type="predicted"/>
<dbReference type="Gene3D" id="3.40.720.10">
    <property type="entry name" value="Alkaline Phosphatase, subunit A"/>
    <property type="match status" value="1"/>
</dbReference>
<evidence type="ECO:0000313" key="4">
    <source>
        <dbReference type="Proteomes" id="UP000319619"/>
    </source>
</evidence>
<accession>A0A532V325</accession>
<dbReference type="Proteomes" id="UP000319619">
    <property type="component" value="Unassembled WGS sequence"/>
</dbReference>
<dbReference type="Gene3D" id="3.30.1120.10">
    <property type="match status" value="1"/>
</dbReference>
<evidence type="ECO:0000256" key="1">
    <source>
        <dbReference type="SAM" id="Phobius"/>
    </source>
</evidence>
<feature type="transmembrane region" description="Helical" evidence="1">
    <location>
        <begin position="89"/>
        <end position="108"/>
    </location>
</feature>
<keyword evidence="1" id="KW-0472">Membrane</keyword>
<organism evidence="3 4">
    <name type="scientific">candidate division LCP-89 bacterium B3_LCP</name>
    <dbReference type="NCBI Taxonomy" id="2012998"/>
    <lineage>
        <taxon>Bacteria</taxon>
        <taxon>Pseudomonadati</taxon>
        <taxon>Bacteria division LCP-89</taxon>
    </lineage>
</organism>
<name>A0A532V325_UNCL8</name>
<evidence type="ECO:0000313" key="3">
    <source>
        <dbReference type="EMBL" id="TKJ41613.1"/>
    </source>
</evidence>
<dbReference type="CDD" id="cd16148">
    <property type="entry name" value="sulfatase_like"/>
    <property type="match status" value="1"/>
</dbReference>
<feature type="transmembrane region" description="Helical" evidence="1">
    <location>
        <begin position="15"/>
        <end position="35"/>
    </location>
</feature>